<gene>
    <name evidence="2" type="ORF">G2W53_011924</name>
</gene>
<evidence type="ECO:0000313" key="2">
    <source>
        <dbReference type="EMBL" id="KAF7829591.1"/>
    </source>
</evidence>
<dbReference type="AlphaFoldDB" id="A0A834TZY7"/>
<reference evidence="2" key="1">
    <citation type="submission" date="2020-09" db="EMBL/GenBank/DDBJ databases">
        <title>Genome-Enabled Discovery of Anthraquinone Biosynthesis in Senna tora.</title>
        <authorList>
            <person name="Kang S.-H."/>
            <person name="Pandey R.P."/>
            <person name="Lee C.-M."/>
            <person name="Sim J.-S."/>
            <person name="Jeong J.-T."/>
            <person name="Choi B.-S."/>
            <person name="Jung M."/>
            <person name="Ginzburg D."/>
            <person name="Zhao K."/>
            <person name="Won S.Y."/>
            <person name="Oh T.-J."/>
            <person name="Yu Y."/>
            <person name="Kim N.-H."/>
            <person name="Lee O.R."/>
            <person name="Lee T.-H."/>
            <person name="Bashyal P."/>
            <person name="Kim T.-S."/>
            <person name="Lee W.-H."/>
            <person name="Kawkins C."/>
            <person name="Kim C.-K."/>
            <person name="Kim J.S."/>
            <person name="Ahn B.O."/>
            <person name="Rhee S.Y."/>
            <person name="Sohng J.K."/>
        </authorList>
    </citation>
    <scope>NUCLEOTIDE SEQUENCE</scope>
    <source>
        <tissue evidence="2">Leaf</tissue>
    </source>
</reference>
<evidence type="ECO:0000313" key="3">
    <source>
        <dbReference type="Proteomes" id="UP000634136"/>
    </source>
</evidence>
<dbReference type="InterPro" id="IPR013103">
    <property type="entry name" value="RVT_2"/>
</dbReference>
<dbReference type="Pfam" id="PF07727">
    <property type="entry name" value="RVT_2"/>
    <property type="match status" value="1"/>
</dbReference>
<keyword evidence="3" id="KW-1185">Reference proteome</keyword>
<evidence type="ECO:0000259" key="1">
    <source>
        <dbReference type="Pfam" id="PF07727"/>
    </source>
</evidence>
<name>A0A834TZY7_9FABA</name>
<sequence>MGSNKPIVAGLRSYLVLSRTTAFSNDLIISSNHYEIIQKFKNNLSRCFYMKDLGLLKYFLGVEVARGPDDFFLCQQKYALDIITEVILLGGRSASTPLEQNHHLAHYIIPLLDNPERYRQLVDRLIYLCFTYPDLAYSVHVLS</sequence>
<organism evidence="2 3">
    <name type="scientific">Senna tora</name>
    <dbReference type="NCBI Taxonomy" id="362788"/>
    <lineage>
        <taxon>Eukaryota</taxon>
        <taxon>Viridiplantae</taxon>
        <taxon>Streptophyta</taxon>
        <taxon>Embryophyta</taxon>
        <taxon>Tracheophyta</taxon>
        <taxon>Spermatophyta</taxon>
        <taxon>Magnoliopsida</taxon>
        <taxon>eudicotyledons</taxon>
        <taxon>Gunneridae</taxon>
        <taxon>Pentapetalae</taxon>
        <taxon>rosids</taxon>
        <taxon>fabids</taxon>
        <taxon>Fabales</taxon>
        <taxon>Fabaceae</taxon>
        <taxon>Caesalpinioideae</taxon>
        <taxon>Cassia clade</taxon>
        <taxon>Senna</taxon>
    </lineage>
</organism>
<comment type="caution">
    <text evidence="2">The sequence shown here is derived from an EMBL/GenBank/DDBJ whole genome shotgun (WGS) entry which is preliminary data.</text>
</comment>
<dbReference type="Proteomes" id="UP000634136">
    <property type="component" value="Unassembled WGS sequence"/>
</dbReference>
<dbReference type="OrthoDB" id="128382at2759"/>
<dbReference type="EMBL" id="JAAIUW010000005">
    <property type="protein sequence ID" value="KAF7829591.1"/>
    <property type="molecule type" value="Genomic_DNA"/>
</dbReference>
<accession>A0A834TZY7</accession>
<proteinExistence type="predicted"/>
<feature type="domain" description="Reverse transcriptase Ty1/copia-type" evidence="1">
    <location>
        <begin position="23"/>
        <end position="99"/>
    </location>
</feature>
<protein>
    <submittedName>
        <fullName evidence="2">Retrovirus-related Pol polyprotein from transposon TNT 1-94</fullName>
    </submittedName>
</protein>